<feature type="transmembrane region" description="Helical" evidence="10">
    <location>
        <begin position="511"/>
        <end position="527"/>
    </location>
</feature>
<evidence type="ECO:0000256" key="6">
    <source>
        <dbReference type="ARBA" id="ARBA00023002"/>
    </source>
</evidence>
<evidence type="ECO:0000256" key="1">
    <source>
        <dbReference type="ARBA" id="ARBA00004370"/>
    </source>
</evidence>
<keyword evidence="2 10" id="KW-0812">Transmembrane</keyword>
<dbReference type="PROSITE" id="PS51296">
    <property type="entry name" value="RIESKE"/>
    <property type="match status" value="1"/>
</dbReference>
<dbReference type="SUPFAM" id="SSF55961">
    <property type="entry name" value="Bet v1-like"/>
    <property type="match status" value="1"/>
</dbReference>
<dbReference type="Gene3D" id="3.90.380.10">
    <property type="entry name" value="Naphthalene 1,2-dioxygenase Alpha Subunit, Chain A, domain 1"/>
    <property type="match status" value="1"/>
</dbReference>
<dbReference type="Proteomes" id="UP001190700">
    <property type="component" value="Unassembled WGS sequence"/>
</dbReference>
<dbReference type="GO" id="GO:0005737">
    <property type="term" value="C:cytoplasm"/>
    <property type="evidence" value="ECO:0007669"/>
    <property type="project" value="TreeGrafter"/>
</dbReference>
<evidence type="ECO:0000256" key="7">
    <source>
        <dbReference type="ARBA" id="ARBA00023004"/>
    </source>
</evidence>
<evidence type="ECO:0000313" key="13">
    <source>
        <dbReference type="Proteomes" id="UP001190700"/>
    </source>
</evidence>
<dbReference type="InterPro" id="IPR017941">
    <property type="entry name" value="Rieske_2Fe-2S"/>
</dbReference>
<comment type="subcellular location">
    <subcellularLocation>
        <location evidence="1">Membrane</location>
    </subcellularLocation>
</comment>
<keyword evidence="4" id="KW-0479">Metal-binding</keyword>
<evidence type="ECO:0000256" key="5">
    <source>
        <dbReference type="ARBA" id="ARBA00022989"/>
    </source>
</evidence>
<keyword evidence="13" id="KW-1185">Reference proteome</keyword>
<evidence type="ECO:0000313" key="12">
    <source>
        <dbReference type="EMBL" id="KAK3265432.1"/>
    </source>
</evidence>
<evidence type="ECO:0000256" key="3">
    <source>
        <dbReference type="ARBA" id="ARBA00022714"/>
    </source>
</evidence>
<evidence type="ECO:0000259" key="11">
    <source>
        <dbReference type="PROSITE" id="PS51296"/>
    </source>
</evidence>
<dbReference type="PANTHER" id="PTHR21266:SF32">
    <property type="entry name" value="CHOLESTEROL 7-DESATURASE NVD"/>
    <property type="match status" value="1"/>
</dbReference>
<organism evidence="12 13">
    <name type="scientific">Cymbomonas tetramitiformis</name>
    <dbReference type="NCBI Taxonomy" id="36881"/>
    <lineage>
        <taxon>Eukaryota</taxon>
        <taxon>Viridiplantae</taxon>
        <taxon>Chlorophyta</taxon>
        <taxon>Pyramimonadophyceae</taxon>
        <taxon>Pyramimonadales</taxon>
        <taxon>Pyramimonadaceae</taxon>
        <taxon>Cymbomonas</taxon>
    </lineage>
</organism>
<dbReference type="Gene3D" id="2.102.10.10">
    <property type="entry name" value="Rieske [2Fe-2S] iron-sulphur domain"/>
    <property type="match status" value="1"/>
</dbReference>
<dbReference type="GO" id="GO:0016491">
    <property type="term" value="F:oxidoreductase activity"/>
    <property type="evidence" value="ECO:0007669"/>
    <property type="project" value="UniProtKB-KW"/>
</dbReference>
<name>A0AAE0FSU8_9CHLO</name>
<comment type="caution">
    <text evidence="12">The sequence shown here is derived from an EMBL/GenBank/DDBJ whole genome shotgun (WGS) entry which is preliminary data.</text>
</comment>
<proteinExistence type="predicted"/>
<dbReference type="PANTHER" id="PTHR21266">
    <property type="entry name" value="IRON-SULFUR DOMAIN CONTAINING PROTEIN"/>
    <property type="match status" value="1"/>
</dbReference>
<dbReference type="GO" id="GO:0016020">
    <property type="term" value="C:membrane"/>
    <property type="evidence" value="ECO:0007669"/>
    <property type="project" value="UniProtKB-SubCell"/>
</dbReference>
<keyword evidence="5 10" id="KW-1133">Transmembrane helix</keyword>
<keyword evidence="6" id="KW-0560">Oxidoreductase</keyword>
<accession>A0AAE0FSU8</accession>
<protein>
    <recommendedName>
        <fullName evidence="11">Rieske domain-containing protein</fullName>
    </recommendedName>
</protein>
<dbReference type="GO" id="GO:0051537">
    <property type="term" value="F:2 iron, 2 sulfur cluster binding"/>
    <property type="evidence" value="ECO:0007669"/>
    <property type="project" value="UniProtKB-KW"/>
</dbReference>
<evidence type="ECO:0000256" key="4">
    <source>
        <dbReference type="ARBA" id="ARBA00022723"/>
    </source>
</evidence>
<evidence type="ECO:0000256" key="9">
    <source>
        <dbReference type="ARBA" id="ARBA00023136"/>
    </source>
</evidence>
<dbReference type="InterPro" id="IPR036922">
    <property type="entry name" value="Rieske_2Fe-2S_sf"/>
</dbReference>
<keyword evidence="9 10" id="KW-0472">Membrane</keyword>
<evidence type="ECO:0000256" key="2">
    <source>
        <dbReference type="ARBA" id="ARBA00022692"/>
    </source>
</evidence>
<evidence type="ECO:0000256" key="8">
    <source>
        <dbReference type="ARBA" id="ARBA00023014"/>
    </source>
</evidence>
<keyword evidence="8" id="KW-0411">Iron-sulfur</keyword>
<dbReference type="AlphaFoldDB" id="A0AAE0FSU8"/>
<feature type="domain" description="Rieske" evidence="11">
    <location>
        <begin position="85"/>
        <end position="195"/>
    </location>
</feature>
<dbReference type="InterPro" id="IPR050584">
    <property type="entry name" value="Cholesterol_7-desaturase"/>
</dbReference>
<feature type="transmembrane region" description="Helical" evidence="10">
    <location>
        <begin position="483"/>
        <end position="505"/>
    </location>
</feature>
<sequence length="545" mass="61287">MRIANLCPSSVALTVTRNQEAFLPRVYPKRKVKCTKRRQLLSTRYPRSLQVKAEVFVQNGNPSVYDSVEYPLSRQQAEDTWNRTWYPVFNTADLDTTRPHSVTLLGRELVVFLGGDGEWKCLEDRCSHRLAPLSEGRVTDGELMCSYHGWQFNGCGKCTRIPQIINKAAEGTSCRSSRSSVATFPVSVACGMIWVFPDNTSPPGEKPFIPKAIHEYLEERPSARFFMRDLPYGHDILLENLLDPSHLPFSHHGVGGLNRANMTQGHGMQLVTDVDEIEALTSNDPTCIARTMYPMGTPGNMDGVLEFKGPHFVGYKYHLGEERYSQVMLYAVPTVPGQSRVMLLNIFPKSPPFQATVAGIQRLLFTVIIKSIFKLFPYKAHMFDHAIFDGDGVFLTRQQNTLYREGRSWKSAYYCPSLADSMVIAMRKWYDEHGMDGQPLWHGPAGVPRRPVAQEEVLDRYNQHTKHCAVCKGGLRRLKGIQLGATIAAVTCWFAFICACISNTAPAGIKAAAFLLTALSLAVWNAIRKEIQTFYFVGYDHSTKD</sequence>
<reference evidence="12 13" key="1">
    <citation type="journal article" date="2015" name="Genome Biol. Evol.">
        <title>Comparative Genomics of a Bacterivorous Green Alga Reveals Evolutionary Causalities and Consequences of Phago-Mixotrophic Mode of Nutrition.</title>
        <authorList>
            <person name="Burns J.A."/>
            <person name="Paasch A."/>
            <person name="Narechania A."/>
            <person name="Kim E."/>
        </authorList>
    </citation>
    <scope>NUCLEOTIDE SEQUENCE [LARGE SCALE GENOMIC DNA]</scope>
    <source>
        <strain evidence="12 13">PLY_AMNH</strain>
    </source>
</reference>
<gene>
    <name evidence="12" type="ORF">CYMTET_25886</name>
</gene>
<dbReference type="GO" id="GO:0046872">
    <property type="term" value="F:metal ion binding"/>
    <property type="evidence" value="ECO:0007669"/>
    <property type="project" value="UniProtKB-KW"/>
</dbReference>
<dbReference type="Pfam" id="PF00355">
    <property type="entry name" value="Rieske"/>
    <property type="match status" value="1"/>
</dbReference>
<keyword evidence="7" id="KW-0408">Iron</keyword>
<evidence type="ECO:0000256" key="10">
    <source>
        <dbReference type="SAM" id="Phobius"/>
    </source>
</evidence>
<keyword evidence="3" id="KW-0001">2Fe-2S</keyword>
<dbReference type="EMBL" id="LGRX02013922">
    <property type="protein sequence ID" value="KAK3265432.1"/>
    <property type="molecule type" value="Genomic_DNA"/>
</dbReference>
<dbReference type="SUPFAM" id="SSF50022">
    <property type="entry name" value="ISP domain"/>
    <property type="match status" value="1"/>
</dbReference>